<dbReference type="GO" id="GO:0003677">
    <property type="term" value="F:DNA binding"/>
    <property type="evidence" value="ECO:0007669"/>
    <property type="project" value="UniProtKB-KW"/>
</dbReference>
<feature type="region of interest" description="Disordered" evidence="7">
    <location>
        <begin position="135"/>
        <end position="156"/>
    </location>
</feature>
<evidence type="ECO:0000313" key="9">
    <source>
        <dbReference type="EMBL" id="GMG22290.1"/>
    </source>
</evidence>
<dbReference type="GO" id="GO:0000981">
    <property type="term" value="F:DNA-binding transcription factor activity, RNA polymerase II-specific"/>
    <property type="evidence" value="ECO:0007669"/>
    <property type="project" value="InterPro"/>
</dbReference>
<evidence type="ECO:0000256" key="2">
    <source>
        <dbReference type="ARBA" id="ARBA00022723"/>
    </source>
</evidence>
<dbReference type="GO" id="GO:0005634">
    <property type="term" value="C:nucleus"/>
    <property type="evidence" value="ECO:0007669"/>
    <property type="project" value="UniProtKB-SubCell"/>
</dbReference>
<keyword evidence="10" id="KW-1185">Reference proteome</keyword>
<dbReference type="CDD" id="cd00067">
    <property type="entry name" value="GAL4"/>
    <property type="match status" value="1"/>
</dbReference>
<evidence type="ECO:0000259" key="8">
    <source>
        <dbReference type="PROSITE" id="PS50048"/>
    </source>
</evidence>
<dbReference type="Pfam" id="PF04082">
    <property type="entry name" value="Fungal_trans"/>
    <property type="match status" value="1"/>
</dbReference>
<feature type="compositionally biased region" description="Low complexity" evidence="7">
    <location>
        <begin position="135"/>
        <end position="148"/>
    </location>
</feature>
<evidence type="ECO:0000256" key="7">
    <source>
        <dbReference type="SAM" id="MobiDB-lite"/>
    </source>
</evidence>
<evidence type="ECO:0000256" key="1">
    <source>
        <dbReference type="ARBA" id="ARBA00004123"/>
    </source>
</evidence>
<dbReference type="Pfam" id="PF00172">
    <property type="entry name" value="Zn_clus"/>
    <property type="match status" value="1"/>
</dbReference>
<sequence>MGMDEQEPKVSKRTAKACDHCRNKKIKCDGQTPCQNCTNHKCQCTYNYIAKKRSYPSKKKKGVESTDQISYKKPKANVASSDDKVVKSKAKSKVSKSKQNSKTDVEQRLCKMESMMEMLVKNLLKGKNADLSSISSNSSDIATSVDGDNNNDDDQETEDEMICDEDYSNNEGAKEFINGVGDDNIDHDEEIMLGEKMVFGKHSSISIFSKAGINWMASKFKDPYVLFPLKNVISNMIRLEPELFSVWVDLIDKSKVSPLPPRNIVEILLNSTVNLSFFDKTFLEKGRMIARNYCDYRDGLIPEPRFTYGELLLVNAILLLACSIHRDKSKLGLVSENEHISSDVLEKYGKYFLDNTLFYFHRIALVSDGLTGIAGTLILVFYCDVVSLTLSSHLITCVAVRQAQDMGLHRAQTYRYLSKEEQSKRLAVWWCCYMLDHEISLKNGKPPMINDIDVTAPPLLQVPEFCNFSRSDNYPHAAMNRRTKHQKISEYLTGFSHEMGSLGHICFVTQLDLSMIISKAHKQLFSATACRDHSELEIIKIAGDILQDLDYWRLCFPESMRPRKFDNELEDCPGEDVLDISRRYLGVTNNLKYHYLKMVICTFAFYLVSSSTRKTFGTLSLESARELLKFSQLSCKGLLHLSGLAIFYPFSGFLTLAAFHLENPTSPTVKEDIDLLITSMQYFRSSYRPGVVSTEKWMIIDALSRCLLFIVITKVKEMNEGITFDIGDLLDEVIDIANKGKDRSQESIVHQTFVECRWDV</sequence>
<reference evidence="9" key="1">
    <citation type="submission" date="2023-04" db="EMBL/GenBank/DDBJ databases">
        <title>Ambrosiozyma monospora NBRC 1965.</title>
        <authorList>
            <person name="Ichikawa N."/>
            <person name="Sato H."/>
            <person name="Tonouchi N."/>
        </authorList>
    </citation>
    <scope>NUCLEOTIDE SEQUENCE</scope>
    <source>
        <strain evidence="9">NBRC 1965</strain>
    </source>
</reference>
<dbReference type="PROSITE" id="PS50048">
    <property type="entry name" value="ZN2_CY6_FUNGAL_2"/>
    <property type="match status" value="1"/>
</dbReference>
<comment type="subcellular location">
    <subcellularLocation>
        <location evidence="1">Nucleus</location>
    </subcellularLocation>
</comment>
<dbReference type="GO" id="GO:0006351">
    <property type="term" value="P:DNA-templated transcription"/>
    <property type="evidence" value="ECO:0007669"/>
    <property type="project" value="InterPro"/>
</dbReference>
<evidence type="ECO:0000256" key="6">
    <source>
        <dbReference type="ARBA" id="ARBA00023242"/>
    </source>
</evidence>
<keyword evidence="5" id="KW-0804">Transcription</keyword>
<protein>
    <submittedName>
        <fullName evidence="9">Unnamed protein product</fullName>
    </submittedName>
</protein>
<keyword evidence="6" id="KW-0539">Nucleus</keyword>
<dbReference type="InterPro" id="IPR036864">
    <property type="entry name" value="Zn2-C6_fun-type_DNA-bd_sf"/>
</dbReference>
<dbReference type="PANTHER" id="PTHR46910">
    <property type="entry name" value="TRANSCRIPTION FACTOR PDR1"/>
    <property type="match status" value="1"/>
</dbReference>
<name>A0A9W6YPZ3_AMBMO</name>
<dbReference type="InterPro" id="IPR007219">
    <property type="entry name" value="XnlR_reg_dom"/>
</dbReference>
<dbReference type="InterPro" id="IPR050987">
    <property type="entry name" value="AtrR-like"/>
</dbReference>
<feature type="domain" description="Zn(2)-C6 fungal-type" evidence="8">
    <location>
        <begin position="17"/>
        <end position="46"/>
    </location>
</feature>
<feature type="region of interest" description="Disordered" evidence="7">
    <location>
        <begin position="55"/>
        <end position="105"/>
    </location>
</feature>
<evidence type="ECO:0000256" key="5">
    <source>
        <dbReference type="ARBA" id="ARBA00023163"/>
    </source>
</evidence>
<comment type="caution">
    <text evidence="9">The sequence shown here is derived from an EMBL/GenBank/DDBJ whole genome shotgun (WGS) entry which is preliminary data.</text>
</comment>
<dbReference type="Proteomes" id="UP001165063">
    <property type="component" value="Unassembled WGS sequence"/>
</dbReference>
<keyword evidence="2" id="KW-0479">Metal-binding</keyword>
<dbReference type="PANTHER" id="PTHR46910:SF37">
    <property type="entry name" value="ZN(II)2CYS6 TRANSCRIPTION FACTOR (EUROFUNG)"/>
    <property type="match status" value="1"/>
</dbReference>
<keyword evidence="3" id="KW-0805">Transcription regulation</keyword>
<dbReference type="SMART" id="SM00066">
    <property type="entry name" value="GAL4"/>
    <property type="match status" value="1"/>
</dbReference>
<feature type="compositionally biased region" description="Basic residues" evidence="7">
    <location>
        <begin position="87"/>
        <end position="96"/>
    </location>
</feature>
<keyword evidence="4" id="KW-0238">DNA-binding</keyword>
<accession>A0A9W6YPZ3</accession>
<dbReference type="PROSITE" id="PS00463">
    <property type="entry name" value="ZN2_CY6_FUNGAL_1"/>
    <property type="match status" value="1"/>
</dbReference>
<organism evidence="9 10">
    <name type="scientific">Ambrosiozyma monospora</name>
    <name type="common">Yeast</name>
    <name type="synonym">Endomycopsis monosporus</name>
    <dbReference type="NCBI Taxonomy" id="43982"/>
    <lineage>
        <taxon>Eukaryota</taxon>
        <taxon>Fungi</taxon>
        <taxon>Dikarya</taxon>
        <taxon>Ascomycota</taxon>
        <taxon>Saccharomycotina</taxon>
        <taxon>Pichiomycetes</taxon>
        <taxon>Pichiales</taxon>
        <taxon>Pichiaceae</taxon>
        <taxon>Ambrosiozyma</taxon>
    </lineage>
</organism>
<evidence type="ECO:0000313" key="10">
    <source>
        <dbReference type="Proteomes" id="UP001165063"/>
    </source>
</evidence>
<dbReference type="SMART" id="SM00906">
    <property type="entry name" value="Fungal_trans"/>
    <property type="match status" value="1"/>
</dbReference>
<gene>
    <name evidence="9" type="ORF">Amon01_000258000</name>
</gene>
<dbReference type="InterPro" id="IPR001138">
    <property type="entry name" value="Zn2Cys6_DnaBD"/>
</dbReference>
<dbReference type="OrthoDB" id="2123952at2759"/>
<proteinExistence type="predicted"/>
<dbReference type="EMBL" id="BSXU01000962">
    <property type="protein sequence ID" value="GMG22290.1"/>
    <property type="molecule type" value="Genomic_DNA"/>
</dbReference>
<dbReference type="CDD" id="cd12148">
    <property type="entry name" value="fungal_TF_MHR"/>
    <property type="match status" value="1"/>
</dbReference>
<dbReference type="GO" id="GO:0008270">
    <property type="term" value="F:zinc ion binding"/>
    <property type="evidence" value="ECO:0007669"/>
    <property type="project" value="InterPro"/>
</dbReference>
<dbReference type="Gene3D" id="4.10.240.10">
    <property type="entry name" value="Zn(2)-C6 fungal-type DNA-binding domain"/>
    <property type="match status" value="1"/>
</dbReference>
<dbReference type="AlphaFoldDB" id="A0A9W6YPZ3"/>
<evidence type="ECO:0000256" key="4">
    <source>
        <dbReference type="ARBA" id="ARBA00023125"/>
    </source>
</evidence>
<dbReference type="SUPFAM" id="SSF57701">
    <property type="entry name" value="Zn2/Cys6 DNA-binding domain"/>
    <property type="match status" value="1"/>
</dbReference>
<evidence type="ECO:0000256" key="3">
    <source>
        <dbReference type="ARBA" id="ARBA00023015"/>
    </source>
</evidence>